<organism evidence="4 5">
    <name type="scientific">Marasmius crinis-equi</name>
    <dbReference type="NCBI Taxonomy" id="585013"/>
    <lineage>
        <taxon>Eukaryota</taxon>
        <taxon>Fungi</taxon>
        <taxon>Dikarya</taxon>
        <taxon>Basidiomycota</taxon>
        <taxon>Agaricomycotina</taxon>
        <taxon>Agaricomycetes</taxon>
        <taxon>Agaricomycetidae</taxon>
        <taxon>Agaricales</taxon>
        <taxon>Marasmiineae</taxon>
        <taxon>Marasmiaceae</taxon>
        <taxon>Marasmius</taxon>
    </lineage>
</organism>
<evidence type="ECO:0000313" key="4">
    <source>
        <dbReference type="EMBL" id="KAL0579591.1"/>
    </source>
</evidence>
<feature type="chain" id="PRO_5047404279" evidence="3">
    <location>
        <begin position="25"/>
        <end position="318"/>
    </location>
</feature>
<keyword evidence="2" id="KW-0812">Transmembrane</keyword>
<comment type="caution">
    <text evidence="4">The sequence shown here is derived from an EMBL/GenBank/DDBJ whole genome shotgun (WGS) entry which is preliminary data.</text>
</comment>
<feature type="transmembrane region" description="Helical" evidence="2">
    <location>
        <begin position="223"/>
        <end position="247"/>
    </location>
</feature>
<name>A0ABR3FW96_9AGAR</name>
<dbReference type="EMBL" id="JBAHYK010000054">
    <property type="protein sequence ID" value="KAL0579591.1"/>
    <property type="molecule type" value="Genomic_DNA"/>
</dbReference>
<proteinExistence type="predicted"/>
<feature type="signal peptide" evidence="3">
    <location>
        <begin position="1"/>
        <end position="24"/>
    </location>
</feature>
<feature type="transmembrane region" description="Helical" evidence="2">
    <location>
        <begin position="147"/>
        <end position="174"/>
    </location>
</feature>
<dbReference type="Proteomes" id="UP001465976">
    <property type="component" value="Unassembled WGS sequence"/>
</dbReference>
<feature type="transmembrane region" description="Helical" evidence="2">
    <location>
        <begin position="32"/>
        <end position="58"/>
    </location>
</feature>
<evidence type="ECO:0000256" key="3">
    <source>
        <dbReference type="SAM" id="SignalP"/>
    </source>
</evidence>
<gene>
    <name evidence="4" type="ORF">V5O48_002429</name>
</gene>
<evidence type="ECO:0000313" key="5">
    <source>
        <dbReference type="Proteomes" id="UP001465976"/>
    </source>
</evidence>
<keyword evidence="2" id="KW-1133">Transmembrane helix</keyword>
<evidence type="ECO:0000256" key="2">
    <source>
        <dbReference type="SAM" id="Phobius"/>
    </source>
</evidence>
<keyword evidence="2" id="KW-0472">Membrane</keyword>
<keyword evidence="3" id="KW-0732">Signal</keyword>
<protein>
    <submittedName>
        <fullName evidence="4">Uncharacterized protein</fullName>
    </submittedName>
</protein>
<feature type="transmembrane region" description="Helical" evidence="2">
    <location>
        <begin position="195"/>
        <end position="217"/>
    </location>
</feature>
<reference evidence="4 5" key="1">
    <citation type="submission" date="2024-02" db="EMBL/GenBank/DDBJ databases">
        <title>A draft genome for the cacao thread blight pathogen Marasmius crinis-equi.</title>
        <authorList>
            <person name="Cohen S.P."/>
            <person name="Baruah I.K."/>
            <person name="Amoako-Attah I."/>
            <person name="Bukari Y."/>
            <person name="Meinhardt L.W."/>
            <person name="Bailey B.A."/>
        </authorList>
    </citation>
    <scope>NUCLEOTIDE SEQUENCE [LARGE SCALE GENOMIC DNA]</scope>
    <source>
        <strain evidence="4 5">GH-76</strain>
    </source>
</reference>
<feature type="region of interest" description="Disordered" evidence="1">
    <location>
        <begin position="299"/>
        <end position="318"/>
    </location>
</feature>
<keyword evidence="5" id="KW-1185">Reference proteome</keyword>
<sequence>MVCINTALFFICLWVLLYSKQARGGKINKPFLVAAIVIYTLCTAHMITDFARAIVAFINYADRPGGPRAFYDQLWVWSCILRVAIFSTNSLVVDALLIYRLYVVWGHNVKLIIGPIMIWIGSAACEYRTVWGFSDISVGQDTYAEQVYSWAIISFGSSGIELGSCFIVAGRIWWLRRKMSRTLGVRHGLKYSRAMAVFLESAAMYVVCLLIIVLMYATKSNGVYIVFDSTAQIMGIAPTLIIVRVGLGLSSHERNVVTTTTTPTGASHSTAVRFQYHSATDTDVSAQVRKAVEMEIMDSGAPDYGKSRTRPSEEDGGV</sequence>
<accession>A0ABR3FW96</accession>
<evidence type="ECO:0000256" key="1">
    <source>
        <dbReference type="SAM" id="MobiDB-lite"/>
    </source>
</evidence>
<feature type="transmembrane region" description="Helical" evidence="2">
    <location>
        <begin position="79"/>
        <end position="102"/>
    </location>
</feature>